<feature type="chain" id="PRO_5042214427" evidence="1">
    <location>
        <begin position="21"/>
        <end position="125"/>
    </location>
</feature>
<dbReference type="EMBL" id="JAHMHS010000291">
    <property type="protein sequence ID" value="KAK1703149.1"/>
    <property type="molecule type" value="Genomic_DNA"/>
</dbReference>
<dbReference type="Gene3D" id="2.60.20.10">
    <property type="entry name" value="Crystallins"/>
    <property type="match status" value="1"/>
</dbReference>
<evidence type="ECO:0000313" key="2">
    <source>
        <dbReference type="EMBL" id="KAK1703149.1"/>
    </source>
</evidence>
<accession>A0AAD8U923</accession>
<keyword evidence="1" id="KW-0732">Signal</keyword>
<protein>
    <submittedName>
        <fullName evidence="2">Uncharacterized protein</fullName>
    </submittedName>
</protein>
<keyword evidence="3" id="KW-1185">Reference proteome</keyword>
<dbReference type="Proteomes" id="UP001244207">
    <property type="component" value="Unassembled WGS sequence"/>
</dbReference>
<comment type="caution">
    <text evidence="2">The sequence shown here is derived from an EMBL/GenBank/DDBJ whole genome shotgun (WGS) entry which is preliminary data.</text>
</comment>
<organism evidence="2 3">
    <name type="scientific">Glomerella acutata</name>
    <name type="common">Colletotrichum acutatum</name>
    <dbReference type="NCBI Taxonomy" id="27357"/>
    <lineage>
        <taxon>Eukaryota</taxon>
        <taxon>Fungi</taxon>
        <taxon>Dikarya</taxon>
        <taxon>Ascomycota</taxon>
        <taxon>Pezizomycotina</taxon>
        <taxon>Sordariomycetes</taxon>
        <taxon>Hypocreomycetidae</taxon>
        <taxon>Glomerellales</taxon>
        <taxon>Glomerellaceae</taxon>
        <taxon>Colletotrichum</taxon>
        <taxon>Colletotrichum acutatum species complex</taxon>
    </lineage>
</organism>
<reference evidence="2" key="1">
    <citation type="submission" date="2021-12" db="EMBL/GenBank/DDBJ databases">
        <title>Comparative genomics, transcriptomics and evolutionary studies reveal genomic signatures of adaptation to plant cell wall in hemibiotrophic fungi.</title>
        <authorList>
            <consortium name="DOE Joint Genome Institute"/>
            <person name="Baroncelli R."/>
            <person name="Diaz J.F."/>
            <person name="Benocci T."/>
            <person name="Peng M."/>
            <person name="Battaglia E."/>
            <person name="Haridas S."/>
            <person name="Andreopoulos W."/>
            <person name="Labutti K."/>
            <person name="Pangilinan J."/>
            <person name="Floch G.L."/>
            <person name="Makela M.R."/>
            <person name="Henrissat B."/>
            <person name="Grigoriev I.V."/>
            <person name="Crouch J.A."/>
            <person name="De Vries R.P."/>
            <person name="Sukno S.A."/>
            <person name="Thon M.R."/>
        </authorList>
    </citation>
    <scope>NUCLEOTIDE SEQUENCE</scope>
    <source>
        <strain evidence="2">CBS 112980</strain>
    </source>
</reference>
<name>A0AAD8U923_GLOAC</name>
<dbReference type="RefSeq" id="XP_060357229.1">
    <property type="nucleotide sequence ID" value="XM_060506792.1"/>
</dbReference>
<sequence>MGFMKSNLACLGALAAMIIAAPTDDTSTPAIFARAEATVFMCDDTRFRGRCRTDVIQTGSCYNVPESFVDRISSIRNNDRNRDTCTWYRERQCRGESYRNQDDDNLADGNGRFNDAIRSYECKRK</sequence>
<proteinExistence type="predicted"/>
<evidence type="ECO:0000313" key="3">
    <source>
        <dbReference type="Proteomes" id="UP001244207"/>
    </source>
</evidence>
<evidence type="ECO:0000256" key="1">
    <source>
        <dbReference type="SAM" id="SignalP"/>
    </source>
</evidence>
<dbReference type="GeneID" id="85390691"/>
<dbReference type="AlphaFoldDB" id="A0AAD8U923"/>
<feature type="signal peptide" evidence="1">
    <location>
        <begin position="1"/>
        <end position="20"/>
    </location>
</feature>
<gene>
    <name evidence="2" type="ORF">BDZ83DRAFT_595418</name>
</gene>